<name>A0A1B2ESY2_9HYPH</name>
<sequence length="108" mass="11717">MRAIASGLRLSWFRFGMGLLGEDQPDPDGSSGSQAIKSVVDHLGGLRVHAPDLSELGSHSLELSEAGNLRSLQRFPGAYGQEQSVEGIIQVLRQGSGHWHASWLLNRK</sequence>
<gene>
    <name evidence="1" type="ORF">BB934_33205</name>
</gene>
<protein>
    <submittedName>
        <fullName evidence="1">Uncharacterized protein</fullName>
    </submittedName>
</protein>
<evidence type="ECO:0000313" key="1">
    <source>
        <dbReference type="EMBL" id="ANY83067.1"/>
    </source>
</evidence>
<accession>A0A1B2ESY2</accession>
<organism evidence="1">
    <name type="scientific">Microvirga ossetica</name>
    <dbReference type="NCBI Taxonomy" id="1882682"/>
    <lineage>
        <taxon>Bacteria</taxon>
        <taxon>Pseudomonadati</taxon>
        <taxon>Pseudomonadota</taxon>
        <taxon>Alphaproteobacteria</taxon>
        <taxon>Hyphomicrobiales</taxon>
        <taxon>Methylobacteriaceae</taxon>
        <taxon>Microvirga</taxon>
    </lineage>
</organism>
<dbReference type="KEGG" id="moc:BB934_33205"/>
<keyword evidence="1" id="KW-0614">Plasmid</keyword>
<dbReference type="EMBL" id="CP016617">
    <property type="protein sequence ID" value="ANY83067.1"/>
    <property type="molecule type" value="Genomic_DNA"/>
</dbReference>
<reference evidence="1" key="1">
    <citation type="submission" date="2016-07" db="EMBL/GenBank/DDBJ databases">
        <title>Microvirga ossetica sp. nov. a new species of rhizobia isolated from root nodules of the legume species Vicia alpestris Steven originated from North Ossetia region in the Caucasus.</title>
        <authorList>
            <person name="Safronova V.I."/>
            <person name="Kuznetsova I.G."/>
            <person name="Sazanova A.L."/>
            <person name="Belimov A."/>
            <person name="Andronov E."/>
            <person name="Osledkin Y.S."/>
            <person name="Onishchuk O.P."/>
            <person name="Kurchak O.N."/>
            <person name="Shaposhnikov A.I."/>
            <person name="Willems A."/>
            <person name="Tikhonovich I.A."/>
        </authorList>
    </citation>
    <scope>NUCLEOTIDE SEQUENCE [LARGE SCALE GENOMIC DNA]</scope>
    <source>
        <strain evidence="1">V5/3M</strain>
        <plasmid evidence="1">unnamed1</plasmid>
    </source>
</reference>
<geneLocation type="plasmid" evidence="1">
    <name>unnamed1</name>
</geneLocation>
<dbReference type="AlphaFoldDB" id="A0A1B2ESY2"/>
<dbReference type="RefSeq" id="WP_157934478.1">
    <property type="nucleotide sequence ID" value="NZ_CP016617.1"/>
</dbReference>
<proteinExistence type="predicted"/>